<protein>
    <submittedName>
        <fullName evidence="2">Serine/threonine-specific protein phosphatase/bis(5-nucleosyl)-tetraphosphatase</fullName>
    </submittedName>
</protein>
<reference evidence="2" key="2">
    <citation type="journal article" date="2023" name="IMA Fungus">
        <title>Comparative genomic study of the Penicillium genus elucidates a diverse pangenome and 15 lateral gene transfer events.</title>
        <authorList>
            <person name="Petersen C."/>
            <person name="Sorensen T."/>
            <person name="Nielsen M.R."/>
            <person name="Sondergaard T.E."/>
            <person name="Sorensen J.L."/>
            <person name="Fitzpatrick D.A."/>
            <person name="Frisvad J.C."/>
            <person name="Nielsen K.L."/>
        </authorList>
    </citation>
    <scope>NUCLEOTIDE SEQUENCE</scope>
    <source>
        <strain evidence="2">IBT 29495</strain>
    </source>
</reference>
<reference evidence="2" key="1">
    <citation type="submission" date="2022-12" db="EMBL/GenBank/DDBJ databases">
        <authorList>
            <person name="Petersen C."/>
        </authorList>
    </citation>
    <scope>NUCLEOTIDE SEQUENCE</scope>
    <source>
        <strain evidence="2">IBT 29495</strain>
    </source>
</reference>
<dbReference type="PANTHER" id="PTHR35391">
    <property type="entry name" value="C2H2-TYPE DOMAIN-CONTAINING PROTEIN-RELATED"/>
    <property type="match status" value="1"/>
</dbReference>
<evidence type="ECO:0000313" key="3">
    <source>
        <dbReference type="Proteomes" id="UP001149954"/>
    </source>
</evidence>
<comment type="caution">
    <text evidence="2">The sequence shown here is derived from an EMBL/GenBank/DDBJ whole genome shotgun (WGS) entry which is preliminary data.</text>
</comment>
<dbReference type="OrthoDB" id="20872at2759"/>
<proteinExistence type="predicted"/>
<accession>A0A9X0C1R2</accession>
<organism evidence="2 3">
    <name type="scientific">Penicillium fimorum</name>
    <dbReference type="NCBI Taxonomy" id="1882269"/>
    <lineage>
        <taxon>Eukaryota</taxon>
        <taxon>Fungi</taxon>
        <taxon>Dikarya</taxon>
        <taxon>Ascomycota</taxon>
        <taxon>Pezizomycotina</taxon>
        <taxon>Eurotiomycetes</taxon>
        <taxon>Eurotiomycetidae</taxon>
        <taxon>Eurotiales</taxon>
        <taxon>Aspergillaceae</taxon>
        <taxon>Penicillium</taxon>
    </lineage>
</organism>
<evidence type="ECO:0000256" key="1">
    <source>
        <dbReference type="SAM" id="MobiDB-lite"/>
    </source>
</evidence>
<dbReference type="EMBL" id="JAPWDS010000006">
    <property type="protein sequence ID" value="KAJ5494666.1"/>
    <property type="molecule type" value="Genomic_DNA"/>
</dbReference>
<sequence>MAKTIADAARLCLTSFQQCIQQAAYISPRVISLVEDQMARFSLWTANIGVFAPGRASLDHRLREALEVREVIADLFEALYDRIQESSSCLEACARAQPEDAENDAVDQIGTIMKDIANRIVLLHRLSNTIRRASSNARNDKAATSSRILDDEGNDAEPVLEAIFANYIRDKFREIDEVILQRLGSAMVVRRKRVLYRRQRFGKNLLRVAKTGPPPIVNLPTSHYPQVAPRQEALERRDGPGDTSDTRTKPSGKSRTAISATTLVVDNFRKASAPSRVSTTMTVALNSHEELPFPVAPLGDVRRRYKKMKCAREEEYRISLNTLSTENFKSPADFASAKNKAKATLKQAMHRDWYECLQAVVEVACPYCLYTIPASEADDNTKWK</sequence>
<dbReference type="Proteomes" id="UP001149954">
    <property type="component" value="Unassembled WGS sequence"/>
</dbReference>
<dbReference type="AlphaFoldDB" id="A0A9X0C1R2"/>
<feature type="region of interest" description="Disordered" evidence="1">
    <location>
        <begin position="212"/>
        <end position="256"/>
    </location>
</feature>
<feature type="compositionally biased region" description="Basic and acidic residues" evidence="1">
    <location>
        <begin position="232"/>
        <end position="248"/>
    </location>
</feature>
<evidence type="ECO:0000313" key="2">
    <source>
        <dbReference type="EMBL" id="KAJ5494666.1"/>
    </source>
</evidence>
<name>A0A9X0C1R2_9EURO</name>
<dbReference type="PANTHER" id="PTHR35391:SF7">
    <property type="entry name" value="C2H2-TYPE DOMAIN-CONTAINING PROTEIN"/>
    <property type="match status" value="1"/>
</dbReference>
<gene>
    <name evidence="2" type="ORF">N7463_010753</name>
</gene>
<keyword evidence="3" id="KW-1185">Reference proteome</keyword>